<evidence type="ECO:0000256" key="1">
    <source>
        <dbReference type="SAM" id="MobiDB-lite"/>
    </source>
</evidence>
<feature type="non-terminal residue" evidence="2">
    <location>
        <position position="1"/>
    </location>
</feature>
<accession>E4Z482</accession>
<sequence>REDSQEDLKEEKELKFEKMDIPRIEISPPHAKNEYEGNCFENM</sequence>
<dbReference type="Proteomes" id="UP000011014">
    <property type="component" value="Unassembled WGS sequence"/>
</dbReference>
<reference evidence="2" key="1">
    <citation type="journal article" date="2010" name="Science">
        <title>Plasticity of animal genome architecture unmasked by rapid evolution of a pelagic tunicate.</title>
        <authorList>
            <person name="Denoeud F."/>
            <person name="Henriet S."/>
            <person name="Mungpakdee S."/>
            <person name="Aury J.M."/>
            <person name="Da Silva C."/>
            <person name="Brinkmann H."/>
            <person name="Mikhaleva J."/>
            <person name="Olsen L.C."/>
            <person name="Jubin C."/>
            <person name="Canestro C."/>
            <person name="Bouquet J.M."/>
            <person name="Danks G."/>
            <person name="Poulain J."/>
            <person name="Campsteijn C."/>
            <person name="Adamski M."/>
            <person name="Cross I."/>
            <person name="Yadetie F."/>
            <person name="Muffato M."/>
            <person name="Louis A."/>
            <person name="Butcher S."/>
            <person name="Tsagkogeorga G."/>
            <person name="Konrad A."/>
            <person name="Singh S."/>
            <person name="Jensen M.F."/>
            <person name="Cong E.H."/>
            <person name="Eikeseth-Otteraa H."/>
            <person name="Noel B."/>
            <person name="Anthouard V."/>
            <person name="Porcel B.M."/>
            <person name="Kachouri-Lafond R."/>
            <person name="Nishino A."/>
            <person name="Ugolini M."/>
            <person name="Chourrout P."/>
            <person name="Nishida H."/>
            <person name="Aasland R."/>
            <person name="Huzurbazar S."/>
            <person name="Westhof E."/>
            <person name="Delsuc F."/>
            <person name="Lehrach H."/>
            <person name="Reinhardt R."/>
            <person name="Weissenbach J."/>
            <person name="Roy S.W."/>
            <person name="Artiguenave F."/>
            <person name="Postlethwait J.H."/>
            <person name="Manak J.R."/>
            <person name="Thompson E.M."/>
            <person name="Jaillon O."/>
            <person name="Du Pasquier L."/>
            <person name="Boudinot P."/>
            <person name="Liberles D.A."/>
            <person name="Volff J.N."/>
            <person name="Philippe H."/>
            <person name="Lenhard B."/>
            <person name="Roest Crollius H."/>
            <person name="Wincker P."/>
            <person name="Chourrout D."/>
        </authorList>
    </citation>
    <scope>NUCLEOTIDE SEQUENCE [LARGE SCALE GENOMIC DNA]</scope>
</reference>
<evidence type="ECO:0000313" key="2">
    <source>
        <dbReference type="EMBL" id="CBY42510.1"/>
    </source>
</evidence>
<organism evidence="2">
    <name type="scientific">Oikopleura dioica</name>
    <name type="common">Tunicate</name>
    <dbReference type="NCBI Taxonomy" id="34765"/>
    <lineage>
        <taxon>Eukaryota</taxon>
        <taxon>Metazoa</taxon>
        <taxon>Chordata</taxon>
        <taxon>Tunicata</taxon>
        <taxon>Appendicularia</taxon>
        <taxon>Copelata</taxon>
        <taxon>Oikopleuridae</taxon>
        <taxon>Oikopleura</taxon>
    </lineage>
</organism>
<dbReference type="AlphaFoldDB" id="E4Z482"/>
<gene>
    <name evidence="2" type="ORF">GSOID_T00026210001</name>
</gene>
<protein>
    <submittedName>
        <fullName evidence="2">Uncharacterized protein</fullName>
    </submittedName>
</protein>
<name>E4Z482_OIKDI</name>
<proteinExistence type="predicted"/>
<dbReference type="EMBL" id="FN657230">
    <property type="protein sequence ID" value="CBY42510.1"/>
    <property type="molecule type" value="Genomic_DNA"/>
</dbReference>
<feature type="region of interest" description="Disordered" evidence="1">
    <location>
        <begin position="20"/>
        <end position="43"/>
    </location>
</feature>